<comment type="caution">
    <text evidence="3">The sequence shown here is derived from an EMBL/GenBank/DDBJ whole genome shotgun (WGS) entry which is preliminary data.</text>
</comment>
<dbReference type="Proteomes" id="UP000284547">
    <property type="component" value="Unassembled WGS sequence"/>
</dbReference>
<accession>A0A411Z075</accession>
<protein>
    <submittedName>
        <fullName evidence="3">Aminotransferase class V-fold PLP-dependent enzyme</fullName>
    </submittedName>
</protein>
<reference evidence="3 4" key="1">
    <citation type="submission" date="2018-08" db="EMBL/GenBank/DDBJ databases">
        <title>Flavobacterium tibetense sp. nov., isolated from a wetland YonghuCo on Tibetan Plateau.</title>
        <authorList>
            <person name="Phurbu D."/>
            <person name="Lu H."/>
            <person name="Xing P."/>
        </authorList>
    </citation>
    <scope>NUCLEOTIDE SEQUENCE [LARGE SCALE GENOMIC DNA]</scope>
    <source>
        <strain evidence="3 4">DJC</strain>
    </source>
</reference>
<dbReference type="SUPFAM" id="SSF53383">
    <property type="entry name" value="PLP-dependent transferases"/>
    <property type="match status" value="1"/>
</dbReference>
<dbReference type="InterPro" id="IPR015422">
    <property type="entry name" value="PyrdxlP-dep_Trfase_small"/>
</dbReference>
<dbReference type="InterPro" id="IPR015421">
    <property type="entry name" value="PyrdxlP-dep_Trfase_major"/>
</dbReference>
<dbReference type="Gene3D" id="3.40.640.10">
    <property type="entry name" value="Type I PLP-dependent aspartate aminotransferase-like (Major domain)"/>
    <property type="match status" value="1"/>
</dbReference>
<feature type="domain" description="Aminotransferase class V" evidence="2">
    <location>
        <begin position="53"/>
        <end position="410"/>
    </location>
</feature>
<keyword evidence="4" id="KW-1185">Reference proteome</keyword>
<dbReference type="Gene3D" id="3.90.1150.10">
    <property type="entry name" value="Aspartate Aminotransferase, domain 1"/>
    <property type="match status" value="1"/>
</dbReference>
<proteinExistence type="predicted"/>
<keyword evidence="3" id="KW-0032">Aminotransferase</keyword>
<keyword evidence="3" id="KW-0808">Transferase</keyword>
<keyword evidence="1" id="KW-0663">Pyridoxal phosphate</keyword>
<dbReference type="GO" id="GO:0008483">
    <property type="term" value="F:transaminase activity"/>
    <property type="evidence" value="ECO:0007669"/>
    <property type="project" value="UniProtKB-KW"/>
</dbReference>
<dbReference type="PANTHER" id="PTHR43686">
    <property type="entry name" value="SULFURTRANSFERASE-RELATED"/>
    <property type="match status" value="1"/>
</dbReference>
<dbReference type="AlphaFoldDB" id="A0A411Z075"/>
<dbReference type="InterPro" id="IPR015424">
    <property type="entry name" value="PyrdxlP-dep_Trfase"/>
</dbReference>
<dbReference type="PANTHER" id="PTHR43686:SF1">
    <property type="entry name" value="AMINOTRAN_5 DOMAIN-CONTAINING PROTEIN"/>
    <property type="match status" value="1"/>
</dbReference>
<dbReference type="Pfam" id="PF00266">
    <property type="entry name" value="Aminotran_5"/>
    <property type="match status" value="1"/>
</dbReference>
<organism evidence="3 4">
    <name type="scientific">Pseudotabrizicola alkalilacus</name>
    <dbReference type="NCBI Taxonomy" id="2305252"/>
    <lineage>
        <taxon>Bacteria</taxon>
        <taxon>Pseudomonadati</taxon>
        <taxon>Pseudomonadota</taxon>
        <taxon>Alphaproteobacteria</taxon>
        <taxon>Rhodobacterales</taxon>
        <taxon>Paracoccaceae</taxon>
        <taxon>Pseudotabrizicola</taxon>
    </lineage>
</organism>
<name>A0A411Z075_9RHOB</name>
<gene>
    <name evidence="3" type="ORF">D1012_14785</name>
</gene>
<evidence type="ECO:0000313" key="4">
    <source>
        <dbReference type="Proteomes" id="UP000284547"/>
    </source>
</evidence>
<evidence type="ECO:0000313" key="3">
    <source>
        <dbReference type="EMBL" id="RGP36456.1"/>
    </source>
</evidence>
<dbReference type="InterPro" id="IPR000192">
    <property type="entry name" value="Aminotrans_V_dom"/>
</dbReference>
<evidence type="ECO:0000259" key="2">
    <source>
        <dbReference type="Pfam" id="PF00266"/>
    </source>
</evidence>
<evidence type="ECO:0000256" key="1">
    <source>
        <dbReference type="ARBA" id="ARBA00022898"/>
    </source>
</evidence>
<dbReference type="OrthoDB" id="9804366at2"/>
<sequence>MQNKEFRAVTDQPDPFSPFRAMLQAADPIAALRAGLIGEGALIDGPFGPKPLIYADYTASGRALRQVEGFIMDHVLPYYANSHTEASFCGARMTQMRRVARSVIAQACGAGPEHAVIFCGSGATAGINRLVALLGAGPGARVILGPFEHHSNLLPWRESGAEVIELGEDPAGGPDRAALAEALASAPKGARVICAFSAASNITGEIADVAALTRQARAAGARIVWDYAGGGPYLPISMTPAPGAGIDAVVLSPHKFIGGPGASGVLILRRDAVVSSRPSWPGGGTVRFVSPETHDYSQALESREEAGTPNVIGDLRAALVFLVKDSISRAGMAKRNAVLVQKAHAAWRGQPRIDLLGPTERDRLPIFAFRIANGQGGFVHHQLITRLLSDRYGIQARGGCACAGPYVHRLLGIDKSASARLRTAILSGREIEKPGFVRLNLSPLMSDDKVNTILDSVIAVSTEASALSRWYQCDPASAIFSAVPEAVLT</sequence>
<dbReference type="EMBL" id="QWEY01000008">
    <property type="protein sequence ID" value="RGP36456.1"/>
    <property type="molecule type" value="Genomic_DNA"/>
</dbReference>